<sequence length="112" mass="12007">MNPDSNPDREMPDMDGLPPTSYNDTRVRIGVVFMIFIGVLMAAAYALLAVRSDLPGLFAGVPVALLGVVCVWVAGRRWNRGPGQRGGLWMLLGSVLVIGSLWAAFMTSDALS</sequence>
<dbReference type="EMBL" id="BMEA01000001">
    <property type="protein sequence ID" value="GGB71156.1"/>
    <property type="molecule type" value="Genomic_DNA"/>
</dbReference>
<evidence type="ECO:0000256" key="1">
    <source>
        <dbReference type="SAM" id="MobiDB-lite"/>
    </source>
</evidence>
<dbReference type="Proteomes" id="UP000628079">
    <property type="component" value="Unassembled WGS sequence"/>
</dbReference>
<comment type="caution">
    <text evidence="3">The sequence shown here is derived from an EMBL/GenBank/DDBJ whole genome shotgun (WGS) entry which is preliminary data.</text>
</comment>
<evidence type="ECO:0000313" key="3">
    <source>
        <dbReference type="EMBL" id="GGB71156.1"/>
    </source>
</evidence>
<feature type="transmembrane region" description="Helical" evidence="2">
    <location>
        <begin position="56"/>
        <end position="75"/>
    </location>
</feature>
<feature type="transmembrane region" description="Helical" evidence="2">
    <location>
        <begin position="87"/>
        <end position="105"/>
    </location>
</feature>
<reference evidence="3" key="2">
    <citation type="submission" date="2020-09" db="EMBL/GenBank/DDBJ databases">
        <authorList>
            <person name="Sun Q."/>
            <person name="Zhou Y."/>
        </authorList>
    </citation>
    <scope>NUCLEOTIDE SEQUENCE</scope>
    <source>
        <strain evidence="3">CGMCC 1.10749</strain>
    </source>
</reference>
<feature type="transmembrane region" description="Helical" evidence="2">
    <location>
        <begin position="29"/>
        <end position="50"/>
    </location>
</feature>
<accession>A0A8H9KPM3</accession>
<protein>
    <submittedName>
        <fullName evidence="3">Uncharacterized protein</fullName>
    </submittedName>
</protein>
<keyword evidence="2" id="KW-1133">Transmembrane helix</keyword>
<dbReference type="AlphaFoldDB" id="A0A8H9KPM3"/>
<organism evidence="3 4">
    <name type="scientific">Knoellia flava</name>
    <dbReference type="NCBI Taxonomy" id="913969"/>
    <lineage>
        <taxon>Bacteria</taxon>
        <taxon>Bacillati</taxon>
        <taxon>Actinomycetota</taxon>
        <taxon>Actinomycetes</taxon>
        <taxon>Micrococcales</taxon>
        <taxon>Intrasporangiaceae</taxon>
        <taxon>Knoellia</taxon>
    </lineage>
</organism>
<reference evidence="3" key="1">
    <citation type="journal article" date="2014" name="Int. J. Syst. Evol. Microbiol.">
        <title>Complete genome sequence of Corynebacterium casei LMG S-19264T (=DSM 44701T), isolated from a smear-ripened cheese.</title>
        <authorList>
            <consortium name="US DOE Joint Genome Institute (JGI-PGF)"/>
            <person name="Walter F."/>
            <person name="Albersmeier A."/>
            <person name="Kalinowski J."/>
            <person name="Ruckert C."/>
        </authorList>
    </citation>
    <scope>NUCLEOTIDE SEQUENCE</scope>
    <source>
        <strain evidence="3">CGMCC 1.10749</strain>
    </source>
</reference>
<keyword evidence="2" id="KW-0472">Membrane</keyword>
<evidence type="ECO:0000256" key="2">
    <source>
        <dbReference type="SAM" id="Phobius"/>
    </source>
</evidence>
<feature type="compositionally biased region" description="Basic and acidic residues" evidence="1">
    <location>
        <begin position="1"/>
        <end position="12"/>
    </location>
</feature>
<keyword evidence="2" id="KW-0812">Transmembrane</keyword>
<proteinExistence type="predicted"/>
<name>A0A8H9KPM3_9MICO</name>
<gene>
    <name evidence="3" type="ORF">GCM10011314_08140</name>
</gene>
<feature type="region of interest" description="Disordered" evidence="1">
    <location>
        <begin position="1"/>
        <end position="23"/>
    </location>
</feature>
<evidence type="ECO:0000313" key="4">
    <source>
        <dbReference type="Proteomes" id="UP000628079"/>
    </source>
</evidence>